<dbReference type="PROSITE" id="PS51257">
    <property type="entry name" value="PROKAR_LIPOPROTEIN"/>
    <property type="match status" value="1"/>
</dbReference>
<sequence>MKKVTAITSMVSVACILVGCNTSNEQTQNTDSVEPVENNTEEQTESSETDSGEEDTEEVETDDTNEEEEGNEEAYEEVQESENYMIQTDYVDATTEFITTFSINREGDIDGSREERLERSLFESDPSEQDILSSFTNLSLEGDTLIVELNTTEYTHLSLSSAMHGMFFQSFSAISDLYGVNEAVFLDPDGVKDVIVADRTIDQTMNIEEERGQTRGYYTLYDTELEQTLFLPGTLLGEDVTEADGEPLSFEETVEKMKTVNDHELSYSTAIVEGMAIDHASIENDVATVRYTVDEEIVTESDQIVFANAMQLAALDFHATELELVNETERRIVNYPLIK</sequence>
<feature type="compositionally biased region" description="Acidic residues" evidence="1">
    <location>
        <begin position="39"/>
        <end position="80"/>
    </location>
</feature>
<dbReference type="RefSeq" id="WP_343129064.1">
    <property type="nucleotide sequence ID" value="NZ_JBCITK010000001.1"/>
</dbReference>
<feature type="region of interest" description="Disordered" evidence="1">
    <location>
        <begin position="21"/>
        <end position="80"/>
    </location>
</feature>
<protein>
    <recommendedName>
        <fullName evidence="4">GerMN domain-containing protein</fullName>
    </recommendedName>
</protein>
<organism evidence="2 3">
    <name type="scientific">Alkalicoccobacillus gibsonii</name>
    <dbReference type="NCBI Taxonomy" id="79881"/>
    <lineage>
        <taxon>Bacteria</taxon>
        <taxon>Bacillati</taxon>
        <taxon>Bacillota</taxon>
        <taxon>Bacilli</taxon>
        <taxon>Bacillales</taxon>
        <taxon>Bacillaceae</taxon>
        <taxon>Alkalicoccobacillus</taxon>
    </lineage>
</organism>
<evidence type="ECO:0000313" key="2">
    <source>
        <dbReference type="EMBL" id="MEN0641891.1"/>
    </source>
</evidence>
<accession>A0ABU9VG32</accession>
<dbReference type="Proteomes" id="UP001418796">
    <property type="component" value="Unassembled WGS sequence"/>
</dbReference>
<name>A0ABU9VG32_9BACI</name>
<gene>
    <name evidence="2" type="ORF">MKY91_01790</name>
</gene>
<proteinExistence type="predicted"/>
<comment type="caution">
    <text evidence="2">The sequence shown here is derived from an EMBL/GenBank/DDBJ whole genome shotgun (WGS) entry which is preliminary data.</text>
</comment>
<evidence type="ECO:0008006" key="4">
    <source>
        <dbReference type="Google" id="ProtNLM"/>
    </source>
</evidence>
<dbReference type="EMBL" id="JBCITK010000001">
    <property type="protein sequence ID" value="MEN0641891.1"/>
    <property type="molecule type" value="Genomic_DNA"/>
</dbReference>
<feature type="compositionally biased region" description="Polar residues" evidence="1">
    <location>
        <begin position="21"/>
        <end position="32"/>
    </location>
</feature>
<keyword evidence="3" id="KW-1185">Reference proteome</keyword>
<evidence type="ECO:0000313" key="3">
    <source>
        <dbReference type="Proteomes" id="UP001418796"/>
    </source>
</evidence>
<evidence type="ECO:0000256" key="1">
    <source>
        <dbReference type="SAM" id="MobiDB-lite"/>
    </source>
</evidence>
<reference evidence="2 3" key="1">
    <citation type="submission" date="2024-03" db="EMBL/GenBank/DDBJ databases">
        <title>Bacilli Hybrid Assemblies.</title>
        <authorList>
            <person name="Kovac J."/>
        </authorList>
    </citation>
    <scope>NUCLEOTIDE SEQUENCE [LARGE SCALE GENOMIC DNA]</scope>
    <source>
        <strain evidence="2 3">FSL R7-0666</strain>
    </source>
</reference>